<dbReference type="GO" id="GO:0045454">
    <property type="term" value="P:cell redox homeostasis"/>
    <property type="evidence" value="ECO:0007669"/>
    <property type="project" value="TreeGrafter"/>
</dbReference>
<keyword evidence="3" id="KW-0676">Redox-active center</keyword>
<dbReference type="GO" id="GO:0015035">
    <property type="term" value="F:protein-disulfide reductase activity"/>
    <property type="evidence" value="ECO:0007669"/>
    <property type="project" value="TreeGrafter"/>
</dbReference>
<name>A0A0M0GI77_SPOGL</name>
<dbReference type="InterPro" id="IPR036249">
    <property type="entry name" value="Thioredoxin-like_sf"/>
</dbReference>
<dbReference type="Proteomes" id="UP000037109">
    <property type="component" value="Unassembled WGS sequence"/>
</dbReference>
<dbReference type="SUPFAM" id="SSF52833">
    <property type="entry name" value="Thioredoxin-like"/>
    <property type="match status" value="1"/>
</dbReference>
<evidence type="ECO:0000259" key="4">
    <source>
        <dbReference type="PROSITE" id="PS51352"/>
    </source>
</evidence>
<dbReference type="PATRIC" id="fig|1459.3.peg.5355"/>
<dbReference type="OrthoDB" id="32134at2"/>
<comment type="similarity">
    <text evidence="1">Belongs to the thioredoxin family.</text>
</comment>
<dbReference type="GO" id="GO:0005829">
    <property type="term" value="C:cytosol"/>
    <property type="evidence" value="ECO:0007669"/>
    <property type="project" value="TreeGrafter"/>
</dbReference>
<evidence type="ECO:0000313" key="5">
    <source>
        <dbReference type="EMBL" id="KON89630.1"/>
    </source>
</evidence>
<proteinExistence type="inferred from homology"/>
<dbReference type="STRING" id="1459.AF332_24290"/>
<dbReference type="PANTHER" id="PTHR45663:SF11">
    <property type="entry name" value="GEO12009P1"/>
    <property type="match status" value="1"/>
</dbReference>
<gene>
    <name evidence="5" type="ORF">AF332_24290</name>
</gene>
<feature type="domain" description="Thioredoxin" evidence="4">
    <location>
        <begin position="16"/>
        <end position="156"/>
    </location>
</feature>
<comment type="caution">
    <text evidence="5">The sequence shown here is derived from an EMBL/GenBank/DDBJ whole genome shotgun (WGS) entry which is preliminary data.</text>
</comment>
<dbReference type="EMBL" id="LGUF01000007">
    <property type="protein sequence ID" value="KON89630.1"/>
    <property type="molecule type" value="Genomic_DNA"/>
</dbReference>
<evidence type="ECO:0000256" key="3">
    <source>
        <dbReference type="ARBA" id="ARBA00023284"/>
    </source>
</evidence>
<dbReference type="InterPro" id="IPR013766">
    <property type="entry name" value="Thioredoxin_domain"/>
</dbReference>
<dbReference type="Pfam" id="PF00085">
    <property type="entry name" value="Thioredoxin"/>
    <property type="match status" value="1"/>
</dbReference>
<evidence type="ECO:0000256" key="2">
    <source>
        <dbReference type="ARBA" id="ARBA00023157"/>
    </source>
</evidence>
<dbReference type="AlphaFoldDB" id="A0A0M0GI77"/>
<protein>
    <submittedName>
        <fullName evidence="5">Thioredoxin</fullName>
    </submittedName>
</protein>
<evidence type="ECO:0000313" key="6">
    <source>
        <dbReference type="Proteomes" id="UP000037109"/>
    </source>
</evidence>
<accession>A0A0M0GI77</accession>
<dbReference type="PANTHER" id="PTHR45663">
    <property type="entry name" value="GEO12009P1"/>
    <property type="match status" value="1"/>
</dbReference>
<dbReference type="Gene3D" id="3.40.30.10">
    <property type="entry name" value="Glutaredoxin"/>
    <property type="match status" value="1"/>
</dbReference>
<dbReference type="CDD" id="cd02947">
    <property type="entry name" value="TRX_family"/>
    <property type="match status" value="1"/>
</dbReference>
<evidence type="ECO:0000256" key="1">
    <source>
        <dbReference type="ARBA" id="ARBA00008987"/>
    </source>
</evidence>
<organism evidence="5 6">
    <name type="scientific">Sporosarcina globispora</name>
    <name type="common">Bacillus globisporus</name>
    <dbReference type="NCBI Taxonomy" id="1459"/>
    <lineage>
        <taxon>Bacteria</taxon>
        <taxon>Bacillati</taxon>
        <taxon>Bacillota</taxon>
        <taxon>Bacilli</taxon>
        <taxon>Bacillales</taxon>
        <taxon>Caryophanaceae</taxon>
        <taxon>Sporosarcina</taxon>
    </lineage>
</organism>
<reference evidence="6" key="1">
    <citation type="submission" date="2015-07" db="EMBL/GenBank/DDBJ databases">
        <title>Fjat-10036 dsm4.</title>
        <authorList>
            <person name="Liu B."/>
            <person name="Wang J."/>
            <person name="Zhu Y."/>
            <person name="Liu G."/>
            <person name="Chen Q."/>
            <person name="Chen Z."/>
            <person name="Lan J."/>
            <person name="Che J."/>
            <person name="Ge C."/>
            <person name="Shi H."/>
            <person name="Pan Z."/>
            <person name="Liu X."/>
        </authorList>
    </citation>
    <scope>NUCLEOTIDE SEQUENCE [LARGE SCALE GENOMIC DNA]</scope>
    <source>
        <strain evidence="6">DSM 4</strain>
    </source>
</reference>
<sequence length="156" mass="17930">MKKVIIFLAIIVALFAAVGILTKMQNEEKASGDNPYGKDSLHPETIKQLEDPNYQNLILPEELEGKLDKNEDVTVYFYSPTCPHCHKTTPVVAPLTEDMGLDLVQFNLLEFEDGWDRYGIKETPTIVQYKDGKEVNRITGYQEKEVFEQWFNENSK</sequence>
<keyword evidence="2" id="KW-1015">Disulfide bond</keyword>
<keyword evidence="6" id="KW-1185">Reference proteome</keyword>
<dbReference type="PROSITE" id="PS51352">
    <property type="entry name" value="THIOREDOXIN_2"/>
    <property type="match status" value="1"/>
</dbReference>
<dbReference type="RefSeq" id="WP_053436996.1">
    <property type="nucleotide sequence ID" value="NZ_LGUF01000007.1"/>
</dbReference>